<dbReference type="SUPFAM" id="SSF159468">
    <property type="entry name" value="AtpF-like"/>
    <property type="match status" value="1"/>
</dbReference>
<dbReference type="Proteomes" id="UP000196386">
    <property type="component" value="Unassembled WGS sequence"/>
</dbReference>
<dbReference type="Pfam" id="PF01990">
    <property type="entry name" value="ATP-synt_F"/>
    <property type="match status" value="1"/>
</dbReference>
<dbReference type="Gene3D" id="3.40.50.10580">
    <property type="entry name" value="ATPase, V1 complex, subunit F"/>
    <property type="match status" value="1"/>
</dbReference>
<name>A0A174Q9P7_9FIRM</name>
<evidence type="ECO:0000313" key="9">
    <source>
        <dbReference type="Proteomes" id="UP000260828"/>
    </source>
</evidence>
<keyword evidence="2" id="KW-0813">Transport</keyword>
<evidence type="ECO:0000313" key="6">
    <source>
        <dbReference type="EMBL" id="RGE65460.1"/>
    </source>
</evidence>
<dbReference type="AlphaFoldDB" id="A0A174Q9P7"/>
<evidence type="ECO:0000313" key="8">
    <source>
        <dbReference type="Proteomes" id="UP000196386"/>
    </source>
</evidence>
<comment type="similarity">
    <text evidence="1">Belongs to the V-ATPase F subunit family.</text>
</comment>
<proteinExistence type="inferred from homology"/>
<reference evidence="5" key="3">
    <citation type="journal article" date="2018" name="BMC Genomics">
        <title>Whole genome sequencing and function prediction of 133 gut anaerobes isolated from chicken caecum in pure cultures.</title>
        <authorList>
            <person name="Medvecky M."/>
            <person name="Cejkova D."/>
            <person name="Polansky O."/>
            <person name="Karasova D."/>
            <person name="Kubasova T."/>
            <person name="Cizek A."/>
            <person name="Rychlik I."/>
        </authorList>
    </citation>
    <scope>NUCLEOTIDE SEQUENCE</scope>
    <source>
        <strain evidence="5">An175</strain>
    </source>
</reference>
<dbReference type="GO" id="GO:0046961">
    <property type="term" value="F:proton-transporting ATPase activity, rotational mechanism"/>
    <property type="evidence" value="ECO:0007669"/>
    <property type="project" value="InterPro"/>
</dbReference>
<dbReference type="RefSeq" id="WP_006874247.1">
    <property type="nucleotide sequence ID" value="NZ_CABIWA010000012.1"/>
</dbReference>
<dbReference type="GeneID" id="72462590"/>
<dbReference type="Proteomes" id="UP000260828">
    <property type="component" value="Unassembled WGS sequence"/>
</dbReference>
<dbReference type="EMBL" id="QVME01000013">
    <property type="protein sequence ID" value="RGE65460.1"/>
    <property type="molecule type" value="Genomic_DNA"/>
</dbReference>
<dbReference type="InterPro" id="IPR036906">
    <property type="entry name" value="ATPase_V1_fsu_sf"/>
</dbReference>
<gene>
    <name evidence="4" type="primary">ntpG</name>
    <name evidence="5" type="ORF">B5F11_08855</name>
    <name evidence="6" type="ORF">DXC40_17055</name>
    <name evidence="4" type="ORF">ERS852551_01557</name>
</gene>
<dbReference type="Proteomes" id="UP000095765">
    <property type="component" value="Unassembled WGS sequence"/>
</dbReference>
<evidence type="ECO:0000256" key="1">
    <source>
        <dbReference type="ARBA" id="ARBA00010148"/>
    </source>
</evidence>
<accession>A0A174Q9P7</accession>
<protein>
    <submittedName>
        <fullName evidence="5">V-type ATP synthase subunit F</fullName>
    </submittedName>
    <submittedName>
        <fullName evidence="4">V-type sodium pump subunit G</fullName>
    </submittedName>
</protein>
<evidence type="ECO:0000256" key="3">
    <source>
        <dbReference type="ARBA" id="ARBA00023065"/>
    </source>
</evidence>
<organism evidence="4 7">
    <name type="scientific">Anaerotruncus colihominis</name>
    <dbReference type="NCBI Taxonomy" id="169435"/>
    <lineage>
        <taxon>Bacteria</taxon>
        <taxon>Bacillati</taxon>
        <taxon>Bacillota</taxon>
        <taxon>Clostridia</taxon>
        <taxon>Eubacteriales</taxon>
        <taxon>Oscillospiraceae</taxon>
        <taxon>Anaerotruncus</taxon>
    </lineage>
</organism>
<reference evidence="8" key="2">
    <citation type="submission" date="2017-04" db="EMBL/GenBank/DDBJ databases">
        <title>Function of individual gut microbiota members based on whole genome sequencing of pure cultures obtained from chicken caecum.</title>
        <authorList>
            <person name="Medvecky M."/>
            <person name="Cejkova D."/>
            <person name="Polansky O."/>
            <person name="Karasova D."/>
            <person name="Kubasova T."/>
            <person name="Cizek A."/>
            <person name="Rychlik I."/>
        </authorList>
    </citation>
    <scope>NUCLEOTIDE SEQUENCE [LARGE SCALE GENOMIC DNA]</scope>
    <source>
        <strain evidence="8">An175</strain>
    </source>
</reference>
<evidence type="ECO:0000313" key="7">
    <source>
        <dbReference type="Proteomes" id="UP000095765"/>
    </source>
</evidence>
<dbReference type="NCBIfam" id="NF002384">
    <property type="entry name" value="PRK01395.1"/>
    <property type="match status" value="1"/>
</dbReference>
<dbReference type="EMBL" id="NFKP01000009">
    <property type="protein sequence ID" value="OUP69450.1"/>
    <property type="molecule type" value="Genomic_DNA"/>
</dbReference>
<dbReference type="EMBL" id="CZBE01000009">
    <property type="protein sequence ID" value="CUP67445.1"/>
    <property type="molecule type" value="Genomic_DNA"/>
</dbReference>
<dbReference type="OrthoDB" id="5311at2"/>
<keyword evidence="3" id="KW-0406">Ion transport</keyword>
<evidence type="ECO:0000313" key="4">
    <source>
        <dbReference type="EMBL" id="CUP67445.1"/>
    </source>
</evidence>
<evidence type="ECO:0000256" key="2">
    <source>
        <dbReference type="ARBA" id="ARBA00022448"/>
    </source>
</evidence>
<sequence>MYRTAVIGDRDSIYGFAALGLDTFPVTDPTEAARRLRKLAEGEYAVIYITEALAAALETEIDRYRAERLPAIIPIPGVSGNTGMGIKNVKKSVEQAVGSDIIFNGD</sequence>
<reference evidence="6 9" key="4">
    <citation type="submission" date="2018-08" db="EMBL/GenBank/DDBJ databases">
        <title>A genome reference for cultivated species of the human gut microbiota.</title>
        <authorList>
            <person name="Zou Y."/>
            <person name="Xue W."/>
            <person name="Luo G."/>
        </authorList>
    </citation>
    <scope>NUCLEOTIDE SEQUENCE [LARGE SCALE GENOMIC DNA]</scope>
    <source>
        <strain evidence="6 9">TF05-12AC</strain>
    </source>
</reference>
<evidence type="ECO:0000313" key="5">
    <source>
        <dbReference type="EMBL" id="OUP69450.1"/>
    </source>
</evidence>
<dbReference type="InterPro" id="IPR008218">
    <property type="entry name" value="ATPase_V1-cplx_f_g_su"/>
</dbReference>
<reference evidence="4 7" key="1">
    <citation type="submission" date="2015-09" db="EMBL/GenBank/DDBJ databases">
        <authorList>
            <consortium name="Pathogen Informatics"/>
        </authorList>
    </citation>
    <scope>NUCLEOTIDE SEQUENCE [LARGE SCALE GENOMIC DNA]</scope>
    <source>
        <strain evidence="4 7">2789STDY5834939</strain>
    </source>
</reference>